<dbReference type="EMBL" id="CP009507">
    <property type="protein sequence ID" value="AKB34564.1"/>
    <property type="molecule type" value="Genomic_DNA"/>
</dbReference>
<sequence length="268" mass="30475">MKNYSDGRQELWYKMGRVSVKNVSRVFSKKEDKSGTEALHNISFDVQDGEFICLLGPSGCGKTTLLRIAAGLETLTSGEITLNEVPITGPDPKRGMVFQQYSLFPWRTVIDNITFGLEMQGIKKNKARKQVEKYLELVGLGQFKNSYPHELSGGMQQRAAIARALANEPEVLLMDEPFGALDAQTRNVLQDELLKIWEQKHVTFLFVTHSVDEAVFLSDRIVVMTSRPGRVKEIVKVELPRPRSRTSPEVNRLRDHVLRLLEEERFSK</sequence>
<dbReference type="PANTHER" id="PTHR42788:SF13">
    <property type="entry name" value="ALIPHATIC SULFONATES IMPORT ATP-BINDING PROTEIN SSUB"/>
    <property type="match status" value="1"/>
</dbReference>
<comment type="subunit">
    <text evidence="7">The complex is composed of two ATP-binding proteins (WtpC), two transmembrane proteins (WtpB) and a solute-binding protein (WtpA).</text>
</comment>
<dbReference type="InterPro" id="IPR017871">
    <property type="entry name" value="ABC_transporter-like_CS"/>
</dbReference>
<comment type="similarity">
    <text evidence="6">Belongs to the ABC transporter superfamily. Sulfate/tungstate importer (TC 3.A.1.6) family.</text>
</comment>
<dbReference type="GO" id="GO:0005886">
    <property type="term" value="C:plasma membrane"/>
    <property type="evidence" value="ECO:0007669"/>
    <property type="project" value="UniProtKB-SubCell"/>
</dbReference>
<proteinExistence type="inferred from homology"/>
<dbReference type="PROSITE" id="PS00211">
    <property type="entry name" value="ABC_TRANSPORTER_1"/>
    <property type="match status" value="1"/>
</dbReference>
<dbReference type="CDD" id="cd03293">
    <property type="entry name" value="ABC_NrtD_SsuB_transporters"/>
    <property type="match status" value="1"/>
</dbReference>
<comment type="function">
    <text evidence="11">Part of the ABC transporter complex WtpABC involved in molybdate/tungstate import. Responsible for energy coupling to the transport system.</text>
</comment>
<name>A0A0E3PI95_9EURY</name>
<keyword evidence="2" id="KW-0813">Transport</keyword>
<evidence type="ECO:0000256" key="11">
    <source>
        <dbReference type="ARBA" id="ARBA00057369"/>
    </source>
</evidence>
<dbReference type="InterPro" id="IPR003439">
    <property type="entry name" value="ABC_transporter-like_ATP-bd"/>
</dbReference>
<evidence type="ECO:0000256" key="6">
    <source>
        <dbReference type="ARBA" id="ARBA00038307"/>
    </source>
</evidence>
<evidence type="ECO:0000256" key="8">
    <source>
        <dbReference type="ARBA" id="ARBA00039025"/>
    </source>
</evidence>
<gene>
    <name evidence="13" type="ORF">MSSIH_3874</name>
</gene>
<evidence type="ECO:0000256" key="1">
    <source>
        <dbReference type="ARBA" id="ARBA00004236"/>
    </source>
</evidence>
<comment type="subcellular location">
    <subcellularLocation>
        <location evidence="1">Cell membrane</location>
    </subcellularLocation>
</comment>
<dbReference type="Proteomes" id="UP000033092">
    <property type="component" value="Chromosome"/>
</dbReference>
<evidence type="ECO:0000313" key="14">
    <source>
        <dbReference type="Proteomes" id="UP000033092"/>
    </source>
</evidence>
<dbReference type="PROSITE" id="PS50893">
    <property type="entry name" value="ABC_TRANSPORTER_2"/>
    <property type="match status" value="1"/>
</dbReference>
<dbReference type="EC" id="7.3.2.6" evidence="8"/>
<dbReference type="Gene3D" id="3.40.50.300">
    <property type="entry name" value="P-loop containing nucleotide triphosphate hydrolases"/>
    <property type="match status" value="1"/>
</dbReference>
<dbReference type="Pfam" id="PF00005">
    <property type="entry name" value="ABC_tran"/>
    <property type="match status" value="1"/>
</dbReference>
<dbReference type="PATRIC" id="fig|1434119.4.peg.5016"/>
<accession>A0A0E3PI95</accession>
<evidence type="ECO:0000256" key="10">
    <source>
        <dbReference type="ARBA" id="ARBA00047936"/>
    </source>
</evidence>
<protein>
    <recommendedName>
        <fullName evidence="9">Molybdate/tungstate import ATP-binding protein WtpC</fullName>
        <ecNumber evidence="8">7.3.2.6</ecNumber>
    </recommendedName>
</protein>
<comment type="catalytic activity">
    <reaction evidence="10">
        <text>tungstate(in) + ATP + H2O = tungstate(out) + ADP + phosphate + H(+)</text>
        <dbReference type="Rhea" id="RHEA:35027"/>
        <dbReference type="ChEBI" id="CHEBI:15377"/>
        <dbReference type="ChEBI" id="CHEBI:15378"/>
        <dbReference type="ChEBI" id="CHEBI:30616"/>
        <dbReference type="ChEBI" id="CHEBI:43474"/>
        <dbReference type="ChEBI" id="CHEBI:46502"/>
        <dbReference type="ChEBI" id="CHEBI:456216"/>
        <dbReference type="EC" id="7.3.2.6"/>
    </reaction>
</comment>
<organism evidence="13 14">
    <name type="scientific">Methanosarcina siciliae HI350</name>
    <dbReference type="NCBI Taxonomy" id="1434119"/>
    <lineage>
        <taxon>Archaea</taxon>
        <taxon>Methanobacteriati</taxon>
        <taxon>Methanobacteriota</taxon>
        <taxon>Stenosarchaea group</taxon>
        <taxon>Methanomicrobia</taxon>
        <taxon>Methanosarcinales</taxon>
        <taxon>Methanosarcinaceae</taxon>
        <taxon>Methanosarcina</taxon>
    </lineage>
</organism>
<evidence type="ECO:0000256" key="5">
    <source>
        <dbReference type="ARBA" id="ARBA00022840"/>
    </source>
</evidence>
<dbReference type="GO" id="GO:0005524">
    <property type="term" value="F:ATP binding"/>
    <property type="evidence" value="ECO:0007669"/>
    <property type="project" value="UniProtKB-KW"/>
</dbReference>
<dbReference type="FunFam" id="3.40.50.300:FF:000425">
    <property type="entry name" value="Probable ABC transporter, ATP-binding subunit"/>
    <property type="match status" value="1"/>
</dbReference>
<dbReference type="InterPro" id="IPR027417">
    <property type="entry name" value="P-loop_NTPase"/>
</dbReference>
<evidence type="ECO:0000256" key="3">
    <source>
        <dbReference type="ARBA" id="ARBA00022505"/>
    </source>
</evidence>
<dbReference type="SMART" id="SM00382">
    <property type="entry name" value="AAA"/>
    <property type="match status" value="1"/>
</dbReference>
<feature type="domain" description="ABC transporter" evidence="12">
    <location>
        <begin position="18"/>
        <end position="251"/>
    </location>
</feature>
<keyword evidence="4" id="KW-0547">Nucleotide-binding</keyword>
<dbReference type="SUPFAM" id="SSF52540">
    <property type="entry name" value="P-loop containing nucleoside triphosphate hydrolases"/>
    <property type="match status" value="1"/>
</dbReference>
<evidence type="ECO:0000259" key="12">
    <source>
        <dbReference type="PROSITE" id="PS50893"/>
    </source>
</evidence>
<evidence type="ECO:0000256" key="9">
    <source>
        <dbReference type="ARBA" id="ARBA00041133"/>
    </source>
</evidence>
<keyword evidence="5" id="KW-0067">ATP-binding</keyword>
<dbReference type="GO" id="GO:0016887">
    <property type="term" value="F:ATP hydrolysis activity"/>
    <property type="evidence" value="ECO:0007669"/>
    <property type="project" value="InterPro"/>
</dbReference>
<evidence type="ECO:0000256" key="2">
    <source>
        <dbReference type="ARBA" id="ARBA00022448"/>
    </source>
</evidence>
<evidence type="ECO:0000256" key="4">
    <source>
        <dbReference type="ARBA" id="ARBA00022741"/>
    </source>
</evidence>
<evidence type="ECO:0000256" key="7">
    <source>
        <dbReference type="ARBA" id="ARBA00038781"/>
    </source>
</evidence>
<evidence type="ECO:0000313" key="13">
    <source>
        <dbReference type="EMBL" id="AKB34564.1"/>
    </source>
</evidence>
<dbReference type="AlphaFoldDB" id="A0A0E3PI95"/>
<dbReference type="HOGENOM" id="CLU_000604_1_22_2"/>
<keyword evidence="3" id="KW-0500">Molybdenum</keyword>
<dbReference type="PANTHER" id="PTHR42788">
    <property type="entry name" value="TAURINE IMPORT ATP-BINDING PROTEIN-RELATED"/>
    <property type="match status" value="1"/>
</dbReference>
<dbReference type="InterPro" id="IPR003593">
    <property type="entry name" value="AAA+_ATPase"/>
</dbReference>
<reference evidence="13 14" key="1">
    <citation type="submission" date="2014-07" db="EMBL/GenBank/DDBJ databases">
        <title>Methanogenic archaea and the global carbon cycle.</title>
        <authorList>
            <person name="Henriksen J.R."/>
            <person name="Luke J."/>
            <person name="Reinhart S."/>
            <person name="Benedict M.N."/>
            <person name="Youngblut N.D."/>
            <person name="Metcalf M.E."/>
            <person name="Whitaker R.J."/>
            <person name="Metcalf W.W."/>
        </authorList>
    </citation>
    <scope>NUCLEOTIDE SEQUENCE [LARGE SCALE GENOMIC DNA]</scope>
    <source>
        <strain evidence="13 14">HI350</strain>
    </source>
</reference>
<dbReference type="GO" id="GO:1901238">
    <property type="term" value="F:ABC-type tungstate transporter activity"/>
    <property type="evidence" value="ECO:0007669"/>
    <property type="project" value="UniProtKB-EC"/>
</dbReference>
<dbReference type="KEGG" id="msz:MSSIH_3874"/>
<dbReference type="InterPro" id="IPR050166">
    <property type="entry name" value="ABC_transporter_ATP-bind"/>
</dbReference>